<comment type="caution">
    <text evidence="1">The sequence shown here is derived from an EMBL/GenBank/DDBJ whole genome shotgun (WGS) entry which is preliminary data.</text>
</comment>
<name>A0A0F9K0L5_9ZZZZ</name>
<accession>A0A0F9K0L5</accession>
<dbReference type="AlphaFoldDB" id="A0A0F9K0L5"/>
<dbReference type="EMBL" id="LAZR01016388">
    <property type="protein sequence ID" value="KKM04738.1"/>
    <property type="molecule type" value="Genomic_DNA"/>
</dbReference>
<evidence type="ECO:0000313" key="1">
    <source>
        <dbReference type="EMBL" id="KKM04738.1"/>
    </source>
</evidence>
<organism evidence="1">
    <name type="scientific">marine sediment metagenome</name>
    <dbReference type="NCBI Taxonomy" id="412755"/>
    <lineage>
        <taxon>unclassified sequences</taxon>
        <taxon>metagenomes</taxon>
        <taxon>ecological metagenomes</taxon>
    </lineage>
</organism>
<gene>
    <name evidence="1" type="ORF">LCGC14_1761200</name>
</gene>
<sequence>MKKLINVLILISLCIGCKLKTELVSVKGWNEGVTICKNGWPLLIGRPKGTVYSEDDSAHYMINEGHETDEEFNKLRELANKVCNK</sequence>
<protein>
    <submittedName>
        <fullName evidence="1">Uncharacterized protein</fullName>
    </submittedName>
</protein>
<reference evidence="1" key="1">
    <citation type="journal article" date="2015" name="Nature">
        <title>Complex archaea that bridge the gap between prokaryotes and eukaryotes.</title>
        <authorList>
            <person name="Spang A."/>
            <person name="Saw J.H."/>
            <person name="Jorgensen S.L."/>
            <person name="Zaremba-Niedzwiedzka K."/>
            <person name="Martijn J."/>
            <person name="Lind A.E."/>
            <person name="van Eijk R."/>
            <person name="Schleper C."/>
            <person name="Guy L."/>
            <person name="Ettema T.J."/>
        </authorList>
    </citation>
    <scope>NUCLEOTIDE SEQUENCE</scope>
</reference>
<proteinExistence type="predicted"/>